<dbReference type="InterPro" id="IPR008209">
    <property type="entry name" value="PEP_carboxykinase_GTP"/>
</dbReference>
<dbReference type="GO" id="GO:0071333">
    <property type="term" value="P:cellular response to glucose stimulus"/>
    <property type="evidence" value="ECO:0007669"/>
    <property type="project" value="TreeGrafter"/>
</dbReference>
<reference evidence="13 14" key="1">
    <citation type="submission" date="2018-09" db="EMBL/GenBank/DDBJ databases">
        <title>Discovery and Ecogenomic Context for Candidatus Cryosericales, a Global Caldiserica Order Active in Thawing Permafrost.</title>
        <authorList>
            <person name="Martinez M.A."/>
            <person name="Woodcroft B.J."/>
            <person name="Ignacio Espinoza J.C."/>
            <person name="Zayed A."/>
            <person name="Singleton C.M."/>
            <person name="Boyd J."/>
            <person name="Li Y.-F."/>
            <person name="Purvine S."/>
            <person name="Maughan H."/>
            <person name="Hodgkins S.B."/>
            <person name="Anderson D."/>
            <person name="Sederholm M."/>
            <person name="Temperton B."/>
            <person name="Saleska S.R."/>
            <person name="Tyson G.W."/>
            <person name="Rich V.I."/>
        </authorList>
    </citation>
    <scope>NUCLEOTIDE SEQUENCE [LARGE SCALE GENOMIC DNA]</scope>
    <source>
        <strain evidence="11 13">SMC2</strain>
        <strain evidence="12 14">SMC3</strain>
    </source>
</reference>
<dbReference type="UniPathway" id="UPA00138"/>
<dbReference type="EMBL" id="QXIX01000055">
    <property type="protein sequence ID" value="RIE12477.1"/>
    <property type="molecule type" value="Genomic_DNA"/>
</dbReference>
<evidence type="ECO:0000256" key="2">
    <source>
        <dbReference type="ARBA" id="ARBA00022723"/>
    </source>
</evidence>
<dbReference type="EC" id="4.1.1.32" evidence="8"/>
<keyword evidence="12" id="KW-0418">Kinase</keyword>
<comment type="similarity">
    <text evidence="1 8">Belongs to the phosphoenolpyruvate carboxykinase [GTP] family.</text>
</comment>
<comment type="cofactor">
    <cofactor evidence="8">
        <name>Mn(2+)</name>
        <dbReference type="ChEBI" id="CHEBI:29035"/>
    </cofactor>
    <text evidence="8">Binds 1 Mn(2+) ion per subunit.</text>
</comment>
<dbReference type="GO" id="GO:0030145">
    <property type="term" value="F:manganese ion binding"/>
    <property type="evidence" value="ECO:0007669"/>
    <property type="project" value="UniProtKB-UniRule"/>
</dbReference>
<keyword evidence="8" id="KW-0312">Gluconeogenesis</keyword>
<organism evidence="12 14">
    <name type="scientific">Candidatus Cryosericum hinesii</name>
    <dbReference type="NCBI Taxonomy" id="2290915"/>
    <lineage>
        <taxon>Bacteria</taxon>
        <taxon>Pseudomonadati</taxon>
        <taxon>Caldisericota/Cryosericota group</taxon>
        <taxon>Candidatus Cryosericota</taxon>
        <taxon>Candidatus Cryosericia</taxon>
        <taxon>Candidatus Cryosericales</taxon>
        <taxon>Candidatus Cryosericaceae</taxon>
        <taxon>Candidatus Cryosericum</taxon>
    </lineage>
</organism>
<dbReference type="SUPFAM" id="SSF68923">
    <property type="entry name" value="PEP carboxykinase N-terminal domain"/>
    <property type="match status" value="1"/>
</dbReference>
<dbReference type="InterPro" id="IPR035077">
    <property type="entry name" value="PEP_carboxykinase_GTP_C"/>
</dbReference>
<dbReference type="EMBL" id="QXIW01000029">
    <property type="protein sequence ID" value="RIE12673.1"/>
    <property type="molecule type" value="Genomic_DNA"/>
</dbReference>
<comment type="pathway">
    <text evidence="8">Carbohydrate biosynthesis; gluconeogenesis.</text>
</comment>
<keyword evidence="13" id="KW-1185">Reference proteome</keyword>
<dbReference type="Gene3D" id="3.40.449.10">
    <property type="entry name" value="Phosphoenolpyruvate Carboxykinase, domain 1"/>
    <property type="match status" value="1"/>
</dbReference>
<dbReference type="PROSITE" id="PS00505">
    <property type="entry name" value="PEPCK_GTP"/>
    <property type="match status" value="1"/>
</dbReference>
<comment type="function">
    <text evidence="8">Catalyzes the conversion of oxaloacetate (OAA) to phosphoenolpyruvate (PEP), the rate-limiting step in the metabolic pathway that produces glucose from lactate and other precursors derived from the citric acid cycle.</text>
</comment>
<dbReference type="PIRSF" id="PIRSF001348">
    <property type="entry name" value="PEP_carboxykinase_GTP"/>
    <property type="match status" value="1"/>
</dbReference>
<comment type="subunit">
    <text evidence="8">Monomer.</text>
</comment>
<dbReference type="InterPro" id="IPR035078">
    <property type="entry name" value="PEP_carboxykinase_GTP_N"/>
</dbReference>
<feature type="binding site" evidence="8">
    <location>
        <position position="273"/>
    </location>
    <ligand>
        <name>substrate</name>
    </ligand>
</feature>
<dbReference type="GO" id="GO:0006107">
    <property type="term" value="P:oxaloacetate metabolic process"/>
    <property type="evidence" value="ECO:0007669"/>
    <property type="project" value="TreeGrafter"/>
</dbReference>
<evidence type="ECO:0000256" key="7">
    <source>
        <dbReference type="ARBA" id="ARBA00023239"/>
    </source>
</evidence>
<keyword evidence="3 8" id="KW-0547">Nucleotide-binding</keyword>
<dbReference type="GO" id="GO:0005525">
    <property type="term" value="F:GTP binding"/>
    <property type="evidence" value="ECO:0007669"/>
    <property type="project" value="UniProtKB-UniRule"/>
</dbReference>
<name>A0A398DDW6_9BACT</name>
<dbReference type="GO" id="GO:0042594">
    <property type="term" value="P:response to starvation"/>
    <property type="evidence" value="ECO:0007669"/>
    <property type="project" value="TreeGrafter"/>
</dbReference>
<dbReference type="NCBIfam" id="NF003253">
    <property type="entry name" value="PRK04210.1"/>
    <property type="match status" value="1"/>
</dbReference>
<keyword evidence="12" id="KW-0808">Transferase</keyword>
<comment type="catalytic activity">
    <reaction evidence="8">
        <text>oxaloacetate + GTP = phosphoenolpyruvate + GDP + CO2</text>
        <dbReference type="Rhea" id="RHEA:10388"/>
        <dbReference type="ChEBI" id="CHEBI:16452"/>
        <dbReference type="ChEBI" id="CHEBI:16526"/>
        <dbReference type="ChEBI" id="CHEBI:37565"/>
        <dbReference type="ChEBI" id="CHEBI:58189"/>
        <dbReference type="ChEBI" id="CHEBI:58702"/>
        <dbReference type="EC" id="4.1.1.32"/>
    </reaction>
</comment>
<feature type="active site" evidence="8">
    <location>
        <position position="275"/>
    </location>
</feature>
<evidence type="ECO:0000259" key="10">
    <source>
        <dbReference type="Pfam" id="PF17297"/>
    </source>
</evidence>
<dbReference type="SUPFAM" id="SSF53795">
    <property type="entry name" value="PEP carboxykinase-like"/>
    <property type="match status" value="1"/>
</dbReference>
<protein>
    <recommendedName>
        <fullName evidence="8">Phosphoenolpyruvate carboxykinase [GTP]</fullName>
        <shortName evidence="8">PEP carboxykinase</shortName>
        <shortName evidence="8">PEPCK</shortName>
        <ecNumber evidence="8">4.1.1.32</ecNumber>
    </recommendedName>
    <alternativeName>
        <fullName evidence="8">GTP-dependent phosphoenolpyruvate carboxykinase</fullName>
        <shortName evidence="8">GTP-PEPCK</shortName>
    </alternativeName>
</protein>
<feature type="binding site" evidence="8">
    <location>
        <position position="88"/>
    </location>
    <ligand>
        <name>substrate</name>
    </ligand>
</feature>
<feature type="binding site" evidence="8">
    <location>
        <begin position="274"/>
        <end position="279"/>
    </location>
    <ligand>
        <name>GTP</name>
        <dbReference type="ChEBI" id="CHEBI:37565"/>
    </ligand>
</feature>
<dbReference type="Pfam" id="PF17297">
    <property type="entry name" value="PEPCK_N"/>
    <property type="match status" value="1"/>
</dbReference>
<feature type="binding site" evidence="8">
    <location>
        <position position="251"/>
    </location>
    <ligand>
        <name>Mn(2+)</name>
        <dbReference type="ChEBI" id="CHEBI:29035"/>
    </ligand>
</feature>
<proteinExistence type="inferred from homology"/>
<feature type="binding site" evidence="8">
    <location>
        <position position="391"/>
    </location>
    <ligand>
        <name>GTP</name>
        <dbReference type="ChEBI" id="CHEBI:37565"/>
    </ligand>
</feature>
<dbReference type="GO" id="GO:0016301">
    <property type="term" value="F:kinase activity"/>
    <property type="evidence" value="ECO:0007669"/>
    <property type="project" value="UniProtKB-KW"/>
</dbReference>
<accession>A0A398DDW6</accession>
<dbReference type="GO" id="GO:0033993">
    <property type="term" value="P:response to lipid"/>
    <property type="evidence" value="ECO:0007669"/>
    <property type="project" value="TreeGrafter"/>
</dbReference>
<keyword evidence="5 8" id="KW-0342">GTP-binding</keyword>
<evidence type="ECO:0000313" key="11">
    <source>
        <dbReference type="EMBL" id="RIE12477.1"/>
    </source>
</evidence>
<evidence type="ECO:0000313" key="14">
    <source>
        <dbReference type="Proteomes" id="UP000266042"/>
    </source>
</evidence>
<dbReference type="GO" id="GO:0046327">
    <property type="term" value="P:glycerol biosynthetic process from pyruvate"/>
    <property type="evidence" value="ECO:0007669"/>
    <property type="project" value="TreeGrafter"/>
</dbReference>
<dbReference type="GO" id="GO:0006094">
    <property type="term" value="P:gluconeogenesis"/>
    <property type="evidence" value="ECO:0007669"/>
    <property type="project" value="UniProtKB-UniRule"/>
</dbReference>
<comment type="subcellular location">
    <subcellularLocation>
        <location evidence="8">Cytoplasm</location>
    </subcellularLocation>
</comment>
<dbReference type="GO" id="GO:0005829">
    <property type="term" value="C:cytosol"/>
    <property type="evidence" value="ECO:0007669"/>
    <property type="project" value="TreeGrafter"/>
</dbReference>
<dbReference type="Proteomes" id="UP000265724">
    <property type="component" value="Unassembled WGS sequence"/>
</dbReference>
<dbReference type="Pfam" id="PF00821">
    <property type="entry name" value="PEPCK_GTP"/>
    <property type="match status" value="1"/>
</dbReference>
<dbReference type="PANTHER" id="PTHR11561:SF0">
    <property type="entry name" value="PHOSPHOENOLPYRUVATE CARBOXYKINASE [GTP]-RELATED"/>
    <property type="match status" value="1"/>
</dbReference>
<feature type="binding site" evidence="8">
    <location>
        <position position="292"/>
    </location>
    <ligand>
        <name>Mn(2+)</name>
        <dbReference type="ChEBI" id="CHEBI:29035"/>
    </ligand>
</feature>
<feature type="binding site" evidence="8">
    <location>
        <begin position="223"/>
        <end position="225"/>
    </location>
    <ligand>
        <name>substrate</name>
    </ligand>
</feature>
<dbReference type="GO" id="GO:0019543">
    <property type="term" value="P:propionate catabolic process"/>
    <property type="evidence" value="ECO:0007669"/>
    <property type="project" value="TreeGrafter"/>
</dbReference>
<keyword evidence="7 8" id="KW-0456">Lyase</keyword>
<feature type="binding site" evidence="8">
    <location>
        <position position="232"/>
    </location>
    <ligand>
        <name>Mn(2+)</name>
        <dbReference type="ChEBI" id="CHEBI:29035"/>
    </ligand>
</feature>
<dbReference type="AlphaFoldDB" id="A0A398DDW6"/>
<dbReference type="GO" id="GO:0004613">
    <property type="term" value="F:phosphoenolpyruvate carboxykinase (GTP) activity"/>
    <property type="evidence" value="ECO:0007669"/>
    <property type="project" value="UniProtKB-UniRule"/>
</dbReference>
<comment type="caution">
    <text evidence="12">The sequence shown here is derived from an EMBL/GenBank/DDBJ whole genome shotgun (WGS) entry which is preliminary data.</text>
</comment>
<comment type="caution">
    <text evidence="8">Lacks conserved residue(s) required for the propagation of feature annotation.</text>
</comment>
<evidence type="ECO:0000256" key="3">
    <source>
        <dbReference type="ARBA" id="ARBA00022741"/>
    </source>
</evidence>
<keyword evidence="6 8" id="KW-0464">Manganese</keyword>
<dbReference type="Gene3D" id="3.90.228.20">
    <property type="match status" value="1"/>
</dbReference>
<evidence type="ECO:0000313" key="13">
    <source>
        <dbReference type="Proteomes" id="UP000265724"/>
    </source>
</evidence>
<gene>
    <name evidence="8" type="primary">pckG</name>
    <name evidence="11" type="ORF">SMC2_07715</name>
    <name evidence="12" type="ORF">SMC3_06255</name>
</gene>
<keyword evidence="2 8" id="KW-0479">Metal-binding</keyword>
<dbReference type="InterPro" id="IPR013035">
    <property type="entry name" value="PEP_carboxykinase_C"/>
</dbReference>
<keyword evidence="8" id="KW-0963">Cytoplasm</keyword>
<evidence type="ECO:0000256" key="1">
    <source>
        <dbReference type="ARBA" id="ARBA00005796"/>
    </source>
</evidence>
<feature type="domain" description="Phosphoenolpyruvate carboxykinase GTP-utilising N-terminal" evidence="10">
    <location>
        <begin position="31"/>
        <end position="242"/>
    </location>
</feature>
<dbReference type="RefSeq" id="WP_119087897.1">
    <property type="nucleotide sequence ID" value="NZ_QXIV01000043.1"/>
</dbReference>
<feature type="binding site" evidence="8">
    <location>
        <position position="422"/>
    </location>
    <ligand>
        <name>GTP</name>
        <dbReference type="ChEBI" id="CHEBI:37565"/>
    </ligand>
</feature>
<evidence type="ECO:0000259" key="9">
    <source>
        <dbReference type="Pfam" id="PF00821"/>
    </source>
</evidence>
<evidence type="ECO:0000256" key="8">
    <source>
        <dbReference type="HAMAP-Rule" id="MF_00452"/>
    </source>
</evidence>
<dbReference type="PANTHER" id="PTHR11561">
    <property type="entry name" value="PHOSPHOENOLPYRUVATE CARBOXYKINASE"/>
    <property type="match status" value="1"/>
</dbReference>
<evidence type="ECO:0000256" key="6">
    <source>
        <dbReference type="ARBA" id="ARBA00023211"/>
    </source>
</evidence>
<dbReference type="Gene3D" id="2.170.8.10">
    <property type="entry name" value="Phosphoenolpyruvate Carboxykinase, domain 2"/>
    <property type="match status" value="1"/>
</dbReference>
<feature type="binding site" evidence="8">
    <location>
        <begin position="389"/>
        <end position="391"/>
    </location>
    <ligand>
        <name>substrate</name>
    </ligand>
</feature>
<dbReference type="InterPro" id="IPR018091">
    <property type="entry name" value="PEP_carboxykin_GTP_CS"/>
</dbReference>
<dbReference type="InterPro" id="IPR008210">
    <property type="entry name" value="PEP_carboxykinase_N"/>
</dbReference>
<dbReference type="Proteomes" id="UP000266042">
    <property type="component" value="Unassembled WGS sequence"/>
</dbReference>
<keyword evidence="4 8" id="KW-0210">Decarboxylase</keyword>
<feature type="domain" description="Phosphoenolpyruvate carboxykinase C-terminal P-loop" evidence="9">
    <location>
        <begin position="247"/>
        <end position="609"/>
    </location>
</feature>
<sequence>MNDNVAKFLEERLGGEQYAKLSRISNGKLYDFIAHFIKLLDPASVFVCDDSTGDLSYISEKAIHDGEEQRLAMNGHTIHFDSPLDQGRDKEHTNILVDPGEEMGPQISTRDRTEGLKDISEVMDGIMRGRQMLIVFATLGPNGSEFAIPAVQLTDSPYVAHSEKLLYRPGYEEFIRQSEQAHFFKFVHSEGELTESKTTKNIDKRRIYIDLKDDIVYSANTQYAGNTLGMKKMAMRLAIHRGSQEGWLCEHMLVMGIHGPHGRVTYFTGAFPSMCGKTSTAMLDGESIVGDDIAYLRKIDGVVRAVNCEHGMFGIILGVNSKDDPIQWKALHAPGHQVIFSNVLKTDDGGVYWEGKDAAVPEHGVNFKGEWTPGKLDKDGKAVPASHANARFTLSLSMLENLDKNADNPDGVEVSAYVYGGRDSDTWVPVQESIDWAHGVVAFGASIESETTAATIGKAGVRQHNPMSNLDFLSIPLGKYLQINVDFAKGAKRLPKIFGVNYFLKSRDGKFLNGKNDKKVWYKWMELRCNGDVKAIKTATGWIPEYKDLAPLFKDIIDREYTYEEYEAEFSLRIPENLSKIDRVIASWKNSTHDTPEVLFTELEAQRARLLEAQKTFGDEVKPSQWGIVG</sequence>
<dbReference type="HAMAP" id="MF_00452">
    <property type="entry name" value="PEPCK_GTP"/>
    <property type="match status" value="1"/>
</dbReference>
<evidence type="ECO:0000256" key="5">
    <source>
        <dbReference type="ARBA" id="ARBA00023134"/>
    </source>
</evidence>
<evidence type="ECO:0000256" key="4">
    <source>
        <dbReference type="ARBA" id="ARBA00022793"/>
    </source>
</evidence>
<keyword evidence="12" id="KW-0670">Pyruvate</keyword>
<evidence type="ECO:0000313" key="12">
    <source>
        <dbReference type="EMBL" id="RIE12673.1"/>
    </source>
</evidence>